<sequence length="83" mass="9625">MLAQYATQVYVVVGDLNEQYIEYLVKGAVPANRFDPRSFLKLRLLGPFSVYSAEEMRLFGFLVVALTIVQHRDWQKSKEVDKK</sequence>
<evidence type="ECO:0000313" key="1">
    <source>
        <dbReference type="EMBL" id="KAJ9483291.1"/>
    </source>
</evidence>
<comment type="caution">
    <text evidence="1">The sequence shown here is derived from an EMBL/GenBank/DDBJ whole genome shotgun (WGS) entry which is preliminary data.</text>
</comment>
<gene>
    <name evidence="1" type="ORF">VN97_g10123</name>
</gene>
<proteinExistence type="predicted"/>
<protein>
    <submittedName>
        <fullName evidence="1">Uncharacterized protein</fullName>
    </submittedName>
</protein>
<evidence type="ECO:0000313" key="2">
    <source>
        <dbReference type="Proteomes" id="UP001227192"/>
    </source>
</evidence>
<reference evidence="1" key="2">
    <citation type="journal article" date="2016" name="Fungal Biol.">
        <title>Ochratoxin A production by Penicillium thymicola.</title>
        <authorList>
            <person name="Nguyen H.D.T."/>
            <person name="McMullin D.R."/>
            <person name="Ponomareva E."/>
            <person name="Riley R."/>
            <person name="Pomraning K.R."/>
            <person name="Baker S.E."/>
            <person name="Seifert K.A."/>
        </authorList>
    </citation>
    <scope>NUCLEOTIDE SEQUENCE</scope>
    <source>
        <strain evidence="1">DAOM 180753</strain>
    </source>
</reference>
<dbReference type="AlphaFoldDB" id="A0AAI9TAG3"/>
<accession>A0AAI9TAG3</accession>
<keyword evidence="2" id="KW-1185">Reference proteome</keyword>
<dbReference type="Proteomes" id="UP001227192">
    <property type="component" value="Unassembled WGS sequence"/>
</dbReference>
<name>A0AAI9TAG3_PENTH</name>
<organism evidence="1 2">
    <name type="scientific">Penicillium thymicola</name>
    <dbReference type="NCBI Taxonomy" id="293382"/>
    <lineage>
        <taxon>Eukaryota</taxon>
        <taxon>Fungi</taxon>
        <taxon>Dikarya</taxon>
        <taxon>Ascomycota</taxon>
        <taxon>Pezizomycotina</taxon>
        <taxon>Eurotiomycetes</taxon>
        <taxon>Eurotiomycetidae</taxon>
        <taxon>Eurotiales</taxon>
        <taxon>Aspergillaceae</taxon>
        <taxon>Penicillium</taxon>
    </lineage>
</organism>
<dbReference type="EMBL" id="LACB01000446">
    <property type="protein sequence ID" value="KAJ9483291.1"/>
    <property type="molecule type" value="Genomic_DNA"/>
</dbReference>
<reference evidence="1" key="1">
    <citation type="submission" date="2015-06" db="EMBL/GenBank/DDBJ databases">
        <authorList>
            <person name="Nguyen H."/>
        </authorList>
    </citation>
    <scope>NUCLEOTIDE SEQUENCE</scope>
    <source>
        <strain evidence="1">DAOM 180753</strain>
    </source>
</reference>